<feature type="domain" description="Cytochrome oxidase subunit II copper A binding" evidence="16">
    <location>
        <begin position="126"/>
        <end position="238"/>
    </location>
</feature>
<dbReference type="PRINTS" id="PR01166">
    <property type="entry name" value="CYCOXIDASEII"/>
</dbReference>
<dbReference type="CDD" id="cd13914">
    <property type="entry name" value="CuRO_HCO_II_like_3"/>
    <property type="match status" value="1"/>
</dbReference>
<gene>
    <name evidence="18" type="primary">coxB</name>
    <name evidence="18" type="ORF">I7X12_04770</name>
</gene>
<dbReference type="KEGG" id="hlt:I7X12_04770"/>
<evidence type="ECO:0000256" key="8">
    <source>
        <dbReference type="ARBA" id="ARBA00022967"/>
    </source>
</evidence>
<keyword evidence="19" id="KW-1185">Reference proteome</keyword>
<evidence type="ECO:0000256" key="13">
    <source>
        <dbReference type="ARBA" id="ARBA00031389"/>
    </source>
</evidence>
<keyword evidence="9" id="KW-0249">Electron transport</keyword>
<dbReference type="RefSeq" id="WP_198062725.1">
    <property type="nucleotide sequence ID" value="NZ_CP065856.1"/>
</dbReference>
<dbReference type="EC" id="7.1.1.9" evidence="3"/>
<dbReference type="InterPro" id="IPR002429">
    <property type="entry name" value="CcO_II-like_C"/>
</dbReference>
<evidence type="ECO:0000256" key="14">
    <source>
        <dbReference type="SAM" id="MobiDB-lite"/>
    </source>
</evidence>
<proteinExistence type="inferred from homology"/>
<dbReference type="GO" id="GO:0005507">
    <property type="term" value="F:copper ion binding"/>
    <property type="evidence" value="ECO:0007669"/>
    <property type="project" value="InterPro"/>
</dbReference>
<keyword evidence="4" id="KW-0813">Transport</keyword>
<sequence>MKGKRVALLTLFAAALAAVAIEPAAAQSADTTTERLIWNLNNQLMYIAVPITILVEAILFYTVWKFRNNESPLPTKENRRLEITWTVATAIILLFVGVASYQVLADPFVTATPDTDLDTVTDGEEEEALEVQVTAQKYNWQFYYPESDVTNANTLVLPSDRPVRLNITSTDWLHAFHVPSMGLKQDAFPGQSNYLITEATDTGEHQLYCAEYCGVGHSQMLGTVEVRSQEDFDSWLAENGAAGDSGNATAGNATSALAP</sequence>
<dbReference type="InterPro" id="IPR008972">
    <property type="entry name" value="Cupredoxin"/>
</dbReference>
<evidence type="ECO:0000256" key="9">
    <source>
        <dbReference type="ARBA" id="ARBA00022982"/>
    </source>
</evidence>
<dbReference type="Gene3D" id="2.60.40.420">
    <property type="entry name" value="Cupredoxins - blue copper proteins"/>
    <property type="match status" value="1"/>
</dbReference>
<evidence type="ECO:0000256" key="2">
    <source>
        <dbReference type="ARBA" id="ARBA00007866"/>
    </source>
</evidence>
<keyword evidence="8" id="KW-1278">Translocase</keyword>
<dbReference type="InterPro" id="IPR014222">
    <property type="entry name" value="Cyt_c_oxidase_su2"/>
</dbReference>
<evidence type="ECO:0000256" key="12">
    <source>
        <dbReference type="ARBA" id="ARBA00023136"/>
    </source>
</evidence>
<dbReference type="GO" id="GO:0016020">
    <property type="term" value="C:membrane"/>
    <property type="evidence" value="ECO:0007669"/>
    <property type="project" value="UniProtKB-SubCell"/>
</dbReference>
<dbReference type="PROSITE" id="PS50999">
    <property type="entry name" value="COX2_TM"/>
    <property type="match status" value="1"/>
</dbReference>
<accession>A0A7T3G057</accession>
<feature type="compositionally biased region" description="Polar residues" evidence="14">
    <location>
        <begin position="246"/>
        <end position="259"/>
    </location>
</feature>
<feature type="region of interest" description="Disordered" evidence="14">
    <location>
        <begin position="237"/>
        <end position="259"/>
    </location>
</feature>
<dbReference type="InterPro" id="IPR011759">
    <property type="entry name" value="Cyt_c_oxidase_su2_TM_dom"/>
</dbReference>
<evidence type="ECO:0000313" key="19">
    <source>
        <dbReference type="Proteomes" id="UP000595001"/>
    </source>
</evidence>
<evidence type="ECO:0000256" key="7">
    <source>
        <dbReference type="ARBA" id="ARBA00022723"/>
    </source>
</evidence>
<keyword evidence="10 15" id="KW-1133">Transmembrane helix</keyword>
<keyword evidence="11" id="KW-0186">Copper</keyword>
<feature type="domain" description="Cytochrome oxidase subunit II transmembrane region profile" evidence="17">
    <location>
        <begin position="13"/>
        <end position="111"/>
    </location>
</feature>
<evidence type="ECO:0000256" key="6">
    <source>
        <dbReference type="ARBA" id="ARBA00022692"/>
    </source>
</evidence>
<feature type="transmembrane region" description="Helical" evidence="15">
    <location>
        <begin position="85"/>
        <end position="104"/>
    </location>
</feature>
<dbReference type="InterPro" id="IPR036257">
    <property type="entry name" value="Cyt_c_oxidase_su2_TM_sf"/>
</dbReference>
<comment type="subcellular location">
    <subcellularLocation>
        <location evidence="1">Membrane</location>
        <topology evidence="1">Multi-pass membrane protein</topology>
    </subcellularLocation>
</comment>
<keyword evidence="12 15" id="KW-0472">Membrane</keyword>
<evidence type="ECO:0000256" key="5">
    <source>
        <dbReference type="ARBA" id="ARBA00022660"/>
    </source>
</evidence>
<reference evidence="18 19" key="1">
    <citation type="submission" date="2020-12" db="EMBL/GenBank/DDBJ databases">
        <title>Halosimplex halophilum sp. nov. and Halosimplex salinum sp. nov., two new members of the genus Halosimplex.</title>
        <authorList>
            <person name="Cui H.L."/>
        </authorList>
    </citation>
    <scope>NUCLEOTIDE SEQUENCE [LARGE SCALE GENOMIC DNA]</scope>
    <source>
        <strain evidence="18 19">YGH94</strain>
    </source>
</reference>
<dbReference type="InterPro" id="IPR045187">
    <property type="entry name" value="CcO_II"/>
</dbReference>
<evidence type="ECO:0000259" key="17">
    <source>
        <dbReference type="PROSITE" id="PS50999"/>
    </source>
</evidence>
<evidence type="ECO:0000256" key="4">
    <source>
        <dbReference type="ARBA" id="ARBA00022448"/>
    </source>
</evidence>
<dbReference type="PANTHER" id="PTHR22888">
    <property type="entry name" value="CYTOCHROME C OXIDASE, SUBUNIT II"/>
    <property type="match status" value="1"/>
</dbReference>
<evidence type="ECO:0000256" key="11">
    <source>
        <dbReference type="ARBA" id="ARBA00023008"/>
    </source>
</evidence>
<keyword evidence="5" id="KW-0679">Respiratory chain</keyword>
<evidence type="ECO:0000259" key="16">
    <source>
        <dbReference type="PROSITE" id="PS50857"/>
    </source>
</evidence>
<dbReference type="PANTHER" id="PTHR22888:SF9">
    <property type="entry name" value="CYTOCHROME C OXIDASE SUBUNIT 2"/>
    <property type="match status" value="1"/>
</dbReference>
<evidence type="ECO:0000256" key="15">
    <source>
        <dbReference type="SAM" id="Phobius"/>
    </source>
</evidence>
<dbReference type="Pfam" id="PF00116">
    <property type="entry name" value="COX2"/>
    <property type="match status" value="1"/>
</dbReference>
<dbReference type="GO" id="GO:0016491">
    <property type="term" value="F:oxidoreductase activity"/>
    <property type="evidence" value="ECO:0007669"/>
    <property type="project" value="InterPro"/>
</dbReference>
<evidence type="ECO:0000256" key="1">
    <source>
        <dbReference type="ARBA" id="ARBA00004141"/>
    </source>
</evidence>
<dbReference type="Proteomes" id="UP000595001">
    <property type="component" value="Chromosome"/>
</dbReference>
<dbReference type="SUPFAM" id="SSF49503">
    <property type="entry name" value="Cupredoxins"/>
    <property type="match status" value="1"/>
</dbReference>
<dbReference type="GO" id="GO:0042773">
    <property type="term" value="P:ATP synthesis coupled electron transport"/>
    <property type="evidence" value="ECO:0007669"/>
    <property type="project" value="TreeGrafter"/>
</dbReference>
<dbReference type="GO" id="GO:0004129">
    <property type="term" value="F:cytochrome-c oxidase activity"/>
    <property type="evidence" value="ECO:0007669"/>
    <property type="project" value="UniProtKB-EC"/>
</dbReference>
<keyword evidence="7" id="KW-0479">Metal-binding</keyword>
<keyword evidence="6 15" id="KW-0812">Transmembrane</keyword>
<dbReference type="AlphaFoldDB" id="A0A7T3G057"/>
<comment type="similarity">
    <text evidence="2">Belongs to the cytochrome c oxidase subunit 2 family.</text>
</comment>
<dbReference type="Gene3D" id="1.10.287.90">
    <property type="match status" value="1"/>
</dbReference>
<dbReference type="SUPFAM" id="SSF81464">
    <property type="entry name" value="Cytochrome c oxidase subunit II-like, transmembrane region"/>
    <property type="match status" value="1"/>
</dbReference>
<evidence type="ECO:0000256" key="10">
    <source>
        <dbReference type="ARBA" id="ARBA00022989"/>
    </source>
</evidence>
<dbReference type="NCBIfam" id="TIGR02866">
    <property type="entry name" value="CoxB"/>
    <property type="match status" value="1"/>
</dbReference>
<evidence type="ECO:0000256" key="3">
    <source>
        <dbReference type="ARBA" id="ARBA00012949"/>
    </source>
</evidence>
<dbReference type="OrthoDB" id="27522at2157"/>
<evidence type="ECO:0000313" key="18">
    <source>
        <dbReference type="EMBL" id="QPV63949.1"/>
    </source>
</evidence>
<dbReference type="Pfam" id="PF02790">
    <property type="entry name" value="COX2_TM"/>
    <property type="match status" value="1"/>
</dbReference>
<dbReference type="GeneID" id="60587781"/>
<dbReference type="PROSITE" id="PS50857">
    <property type="entry name" value="COX2_CUA"/>
    <property type="match status" value="1"/>
</dbReference>
<name>A0A7T3G057_9EURY</name>
<feature type="transmembrane region" description="Helical" evidence="15">
    <location>
        <begin position="44"/>
        <end position="64"/>
    </location>
</feature>
<dbReference type="EMBL" id="CP065856">
    <property type="protein sequence ID" value="QPV63949.1"/>
    <property type="molecule type" value="Genomic_DNA"/>
</dbReference>
<protein>
    <recommendedName>
        <fullName evidence="3">cytochrome-c oxidase</fullName>
        <ecNumber evidence="3">7.1.1.9</ecNumber>
    </recommendedName>
    <alternativeName>
        <fullName evidence="13">Cytochrome c oxidase polypeptide II</fullName>
    </alternativeName>
</protein>
<organism evidence="18 19">
    <name type="scientific">Halosimplex litoreum</name>
    <dbReference type="NCBI Taxonomy" id="1198301"/>
    <lineage>
        <taxon>Archaea</taxon>
        <taxon>Methanobacteriati</taxon>
        <taxon>Methanobacteriota</taxon>
        <taxon>Stenosarchaea group</taxon>
        <taxon>Halobacteria</taxon>
        <taxon>Halobacteriales</taxon>
        <taxon>Haloarculaceae</taxon>
        <taxon>Halosimplex</taxon>
    </lineage>
</organism>